<sequence>MKRFVFLFICLAYAISAQVESSEDVNISKFEPVFYTDFVQYKTADDTTKIRLDVFFQVPYANIQFVKRGDAFYAEYNLSVVFYEAKTDKVIFERIWKERISTTDFDETISRKNFNMSYKSFPLEAGNYKIKCILEDTDSRKTHSYTYNVSVKKFNSDLAVSGILLVKDIMKNEKGDVIVPNVSRIVTNKDTTLRFYYEIYSSDAADAEITYLLEHLDSESKIEEKRTISVNDGANIVYDSLSTLNFILGTYKLTMTVTDVNRNISAKTQKIVLSKITGLPNSITDIDKAIEQMIYIASPADLAYIKEGKTYEERLTRFLAFWDKKKPNPKMTVNPIMNEYYRRVEYANKNFKAFGNEGWRTDMGMIYITFGPPSYVERHPFDPNSKPYEIWDYYELNRSFVFVDQTGFGDYRLLNPDYSRWPGYRY</sequence>
<gene>
    <name evidence="3" type="ordered locus">MROS_1609</name>
</gene>
<dbReference type="KEGG" id="mro:MROS_1609"/>
<dbReference type="Pfam" id="PF20094">
    <property type="entry name" value="GWxTD_dom"/>
    <property type="match status" value="1"/>
</dbReference>
<reference evidence="3 4" key="1">
    <citation type="journal article" date="2013" name="PLoS ONE">
        <title>Genomic analysis of Melioribacter roseus, facultatively anaerobic organotrophic bacterium representing a novel deep lineage within Bacteriodetes/Chlorobi group.</title>
        <authorList>
            <person name="Kadnikov V.V."/>
            <person name="Mardanov A.V."/>
            <person name="Podosokorskaya O.A."/>
            <person name="Gavrilov S.N."/>
            <person name="Kublanov I.V."/>
            <person name="Beletsky A.V."/>
            <person name="Bonch-Osmolovskaya E.A."/>
            <person name="Ravin N.V."/>
        </authorList>
    </citation>
    <scope>NUCLEOTIDE SEQUENCE [LARGE SCALE GENOMIC DNA]</scope>
    <source>
        <strain evidence="4">JCM 17771 / P3M-2</strain>
    </source>
</reference>
<evidence type="ECO:0000313" key="4">
    <source>
        <dbReference type="Proteomes" id="UP000009011"/>
    </source>
</evidence>
<protein>
    <recommendedName>
        <fullName evidence="2">GWxTD domain-containing protein</fullName>
    </recommendedName>
</protein>
<dbReference type="eggNOG" id="COG4219">
    <property type="taxonomic scope" value="Bacteria"/>
</dbReference>
<dbReference type="PATRIC" id="fig|1191523.3.peg.1707"/>
<organism evidence="3 4">
    <name type="scientific">Melioribacter roseus (strain DSM 23840 / JCM 17771 / VKM B-2668 / P3M-2)</name>
    <dbReference type="NCBI Taxonomy" id="1191523"/>
    <lineage>
        <taxon>Bacteria</taxon>
        <taxon>Pseudomonadati</taxon>
        <taxon>Ignavibacteriota</taxon>
        <taxon>Ignavibacteria</taxon>
        <taxon>Ignavibacteriales</taxon>
        <taxon>Melioribacteraceae</taxon>
        <taxon>Melioribacter</taxon>
    </lineage>
</organism>
<dbReference type="HOGENOM" id="CLU_646859_0_0_10"/>
<dbReference type="RefSeq" id="WP_014856277.1">
    <property type="nucleotide sequence ID" value="NC_018178.1"/>
</dbReference>
<dbReference type="AlphaFoldDB" id="I7A0S4"/>
<feature type="chain" id="PRO_5003707530" description="GWxTD domain-containing protein" evidence="1">
    <location>
        <begin position="18"/>
        <end position="426"/>
    </location>
</feature>
<feature type="signal peptide" evidence="1">
    <location>
        <begin position="1"/>
        <end position="17"/>
    </location>
</feature>
<dbReference type="InterPro" id="IPR030959">
    <property type="entry name" value="GWxTD_dom"/>
</dbReference>
<evidence type="ECO:0000259" key="2">
    <source>
        <dbReference type="Pfam" id="PF20094"/>
    </source>
</evidence>
<evidence type="ECO:0000313" key="3">
    <source>
        <dbReference type="EMBL" id="AFN74843.1"/>
    </source>
</evidence>
<dbReference type="STRING" id="1191523.MROS_1609"/>
<keyword evidence="4" id="KW-1185">Reference proteome</keyword>
<evidence type="ECO:0000256" key="1">
    <source>
        <dbReference type="SAM" id="SignalP"/>
    </source>
</evidence>
<dbReference type="NCBIfam" id="TIGR04514">
    <property type="entry name" value="GWxTD_dom"/>
    <property type="match status" value="1"/>
</dbReference>
<dbReference type="Proteomes" id="UP000009011">
    <property type="component" value="Chromosome"/>
</dbReference>
<accession>I7A0S4</accession>
<keyword evidence="1" id="KW-0732">Signal</keyword>
<proteinExistence type="predicted"/>
<name>I7A0S4_MELRP</name>
<dbReference type="EMBL" id="CP003557">
    <property type="protein sequence ID" value="AFN74843.1"/>
    <property type="molecule type" value="Genomic_DNA"/>
</dbReference>
<feature type="domain" description="GWxTD" evidence="2">
    <location>
        <begin position="277"/>
        <end position="394"/>
    </location>
</feature>